<gene>
    <name evidence="2" type="ORF">O181_084591</name>
</gene>
<organism evidence="2 3">
    <name type="scientific">Austropuccinia psidii MF-1</name>
    <dbReference type="NCBI Taxonomy" id="1389203"/>
    <lineage>
        <taxon>Eukaryota</taxon>
        <taxon>Fungi</taxon>
        <taxon>Dikarya</taxon>
        <taxon>Basidiomycota</taxon>
        <taxon>Pucciniomycotina</taxon>
        <taxon>Pucciniomycetes</taxon>
        <taxon>Pucciniales</taxon>
        <taxon>Sphaerophragmiaceae</taxon>
        <taxon>Austropuccinia</taxon>
    </lineage>
</organism>
<dbReference type="Proteomes" id="UP000765509">
    <property type="component" value="Unassembled WGS sequence"/>
</dbReference>
<accession>A0A9Q3FRA4</accession>
<protein>
    <submittedName>
        <fullName evidence="2">Uncharacterized protein</fullName>
    </submittedName>
</protein>
<name>A0A9Q3FRA4_9BASI</name>
<comment type="caution">
    <text evidence="2">The sequence shown here is derived from an EMBL/GenBank/DDBJ whole genome shotgun (WGS) entry which is preliminary data.</text>
</comment>
<evidence type="ECO:0000313" key="2">
    <source>
        <dbReference type="EMBL" id="MBW0544876.1"/>
    </source>
</evidence>
<feature type="region of interest" description="Disordered" evidence="1">
    <location>
        <begin position="97"/>
        <end position="134"/>
    </location>
</feature>
<feature type="compositionally biased region" description="Low complexity" evidence="1">
    <location>
        <begin position="105"/>
        <end position="134"/>
    </location>
</feature>
<keyword evidence="3" id="KW-1185">Reference proteome</keyword>
<dbReference type="EMBL" id="AVOT02049726">
    <property type="protein sequence ID" value="MBW0544876.1"/>
    <property type="molecule type" value="Genomic_DNA"/>
</dbReference>
<dbReference type="AlphaFoldDB" id="A0A9Q3FRA4"/>
<evidence type="ECO:0000256" key="1">
    <source>
        <dbReference type="SAM" id="MobiDB-lite"/>
    </source>
</evidence>
<evidence type="ECO:0000313" key="3">
    <source>
        <dbReference type="Proteomes" id="UP000765509"/>
    </source>
</evidence>
<proteinExistence type="predicted"/>
<sequence length="134" mass="15346">MNPTPDPPDKDYHMIIPKIYESEPGFLTQTQSNNPLNILTTILQKIENIEKREANITLPTGLTTLITRLNDRIDELAKKQLKMDKVINYLLTNINNGNKHRRLTNNPVSFPSSNSPPSEPPYRSQRQRPSPNTE</sequence>
<reference evidence="2" key="1">
    <citation type="submission" date="2021-03" db="EMBL/GenBank/DDBJ databases">
        <title>Draft genome sequence of rust myrtle Austropuccinia psidii MF-1, a brazilian biotype.</title>
        <authorList>
            <person name="Quecine M.C."/>
            <person name="Pachon D.M.R."/>
            <person name="Bonatelli M.L."/>
            <person name="Correr F.H."/>
            <person name="Franceschini L.M."/>
            <person name="Leite T.F."/>
            <person name="Margarido G.R.A."/>
            <person name="Almeida C.A."/>
            <person name="Ferrarezi J.A."/>
            <person name="Labate C.A."/>
        </authorList>
    </citation>
    <scope>NUCLEOTIDE SEQUENCE</scope>
    <source>
        <strain evidence="2">MF-1</strain>
    </source>
</reference>